<feature type="region of interest" description="Disordered" evidence="1">
    <location>
        <begin position="33"/>
        <end position="56"/>
    </location>
</feature>
<gene>
    <name evidence="2" type="ORF">BDN71DRAFT_576037</name>
</gene>
<dbReference type="OrthoDB" id="3032844at2759"/>
<comment type="caution">
    <text evidence="2">The sequence shown here is derived from an EMBL/GenBank/DDBJ whole genome shotgun (WGS) entry which is preliminary data.</text>
</comment>
<protein>
    <submittedName>
        <fullName evidence="2">Uncharacterized protein</fullName>
    </submittedName>
</protein>
<evidence type="ECO:0000313" key="2">
    <source>
        <dbReference type="EMBL" id="KAF9487843.1"/>
    </source>
</evidence>
<dbReference type="Proteomes" id="UP000807025">
    <property type="component" value="Unassembled WGS sequence"/>
</dbReference>
<reference evidence="2" key="1">
    <citation type="submission" date="2020-11" db="EMBL/GenBank/DDBJ databases">
        <authorList>
            <consortium name="DOE Joint Genome Institute"/>
            <person name="Ahrendt S."/>
            <person name="Riley R."/>
            <person name="Andreopoulos W."/>
            <person name="Labutti K."/>
            <person name="Pangilinan J."/>
            <person name="Ruiz-Duenas F.J."/>
            <person name="Barrasa J.M."/>
            <person name="Sanchez-Garcia M."/>
            <person name="Camarero S."/>
            <person name="Miyauchi S."/>
            <person name="Serrano A."/>
            <person name="Linde D."/>
            <person name="Babiker R."/>
            <person name="Drula E."/>
            <person name="Ayuso-Fernandez I."/>
            <person name="Pacheco R."/>
            <person name="Padilla G."/>
            <person name="Ferreira P."/>
            <person name="Barriuso J."/>
            <person name="Kellner H."/>
            <person name="Castanera R."/>
            <person name="Alfaro M."/>
            <person name="Ramirez L."/>
            <person name="Pisabarro A.G."/>
            <person name="Kuo A."/>
            <person name="Tritt A."/>
            <person name="Lipzen A."/>
            <person name="He G."/>
            <person name="Yan M."/>
            <person name="Ng V."/>
            <person name="Cullen D."/>
            <person name="Martin F."/>
            <person name="Rosso M.-N."/>
            <person name="Henrissat B."/>
            <person name="Hibbett D."/>
            <person name="Martinez A.T."/>
            <person name="Grigoriev I.V."/>
        </authorList>
    </citation>
    <scope>NUCLEOTIDE SEQUENCE</scope>
    <source>
        <strain evidence="2">ATCC 90797</strain>
    </source>
</reference>
<name>A0A9P5ZIT4_PLEER</name>
<organism evidence="2 3">
    <name type="scientific">Pleurotus eryngii</name>
    <name type="common">Boletus of the steppes</name>
    <dbReference type="NCBI Taxonomy" id="5323"/>
    <lineage>
        <taxon>Eukaryota</taxon>
        <taxon>Fungi</taxon>
        <taxon>Dikarya</taxon>
        <taxon>Basidiomycota</taxon>
        <taxon>Agaricomycotina</taxon>
        <taxon>Agaricomycetes</taxon>
        <taxon>Agaricomycetidae</taxon>
        <taxon>Agaricales</taxon>
        <taxon>Pleurotineae</taxon>
        <taxon>Pleurotaceae</taxon>
        <taxon>Pleurotus</taxon>
    </lineage>
</organism>
<proteinExistence type="predicted"/>
<dbReference type="AlphaFoldDB" id="A0A9P5ZIT4"/>
<keyword evidence="3" id="KW-1185">Reference proteome</keyword>
<evidence type="ECO:0000256" key="1">
    <source>
        <dbReference type="SAM" id="MobiDB-lite"/>
    </source>
</evidence>
<evidence type="ECO:0000313" key="3">
    <source>
        <dbReference type="Proteomes" id="UP000807025"/>
    </source>
</evidence>
<dbReference type="EMBL" id="MU154746">
    <property type="protein sequence ID" value="KAF9487843.1"/>
    <property type="molecule type" value="Genomic_DNA"/>
</dbReference>
<sequence length="86" mass="9231">MTSTFGGTVTDGIQDVTALFPLLGTEQCEEHVGSALPGHRPRWGEGPHGLHPHQDVHGRKIAARRGVCAGWEGAVTDYVGWRVPCC</sequence>
<accession>A0A9P5ZIT4</accession>